<organism evidence="10 11">
    <name type="scientific">Mandrillus leucophaeus</name>
    <name type="common">Drill</name>
    <name type="synonym">Papio leucophaeus</name>
    <dbReference type="NCBI Taxonomy" id="9568"/>
    <lineage>
        <taxon>Eukaryota</taxon>
        <taxon>Metazoa</taxon>
        <taxon>Chordata</taxon>
        <taxon>Craniata</taxon>
        <taxon>Vertebrata</taxon>
        <taxon>Euteleostomi</taxon>
        <taxon>Mammalia</taxon>
        <taxon>Eutheria</taxon>
        <taxon>Euarchontoglires</taxon>
        <taxon>Primates</taxon>
        <taxon>Haplorrhini</taxon>
        <taxon>Catarrhini</taxon>
        <taxon>Cercopithecidae</taxon>
        <taxon>Cercopithecinae</taxon>
        <taxon>Mandrillus</taxon>
    </lineage>
</organism>
<evidence type="ECO:0000256" key="7">
    <source>
        <dbReference type="ARBA" id="ARBA00074360"/>
    </source>
</evidence>
<dbReference type="PROSITE" id="PS50076">
    <property type="entry name" value="DNAJ_2"/>
    <property type="match status" value="1"/>
</dbReference>
<feature type="compositionally biased region" description="Basic and acidic residues" evidence="8">
    <location>
        <begin position="77"/>
        <end position="90"/>
    </location>
</feature>
<proteinExistence type="predicted"/>
<dbReference type="PRINTS" id="PR00625">
    <property type="entry name" value="JDOMAIN"/>
</dbReference>
<evidence type="ECO:0000256" key="2">
    <source>
        <dbReference type="ARBA" id="ARBA00004496"/>
    </source>
</evidence>
<dbReference type="GeneTree" id="ENSGT00940000155132"/>
<dbReference type="InterPro" id="IPR036869">
    <property type="entry name" value="J_dom_sf"/>
</dbReference>
<evidence type="ECO:0000256" key="8">
    <source>
        <dbReference type="SAM" id="MobiDB-lite"/>
    </source>
</evidence>
<dbReference type="Pfam" id="PF00226">
    <property type="entry name" value="DnaJ"/>
    <property type="match status" value="1"/>
</dbReference>
<dbReference type="Ensembl" id="ENSMLET00000034909.1">
    <property type="protein sequence ID" value="ENSMLEP00000011484.1"/>
    <property type="gene ID" value="ENSMLEG00000029920.1"/>
</dbReference>
<keyword evidence="3" id="KW-0963">Cytoplasm</keyword>
<evidence type="ECO:0000256" key="6">
    <source>
        <dbReference type="ARBA" id="ARBA00053783"/>
    </source>
</evidence>
<reference evidence="10" key="2">
    <citation type="submission" date="2025-09" db="UniProtKB">
        <authorList>
            <consortium name="Ensembl"/>
        </authorList>
    </citation>
    <scope>IDENTIFICATION</scope>
</reference>
<comment type="subcellular location">
    <subcellularLocation>
        <location evidence="2">Cytoplasm</location>
    </subcellularLocation>
    <subcellularLocation>
        <location evidence="1">Nucleus</location>
    </subcellularLocation>
</comment>
<feature type="compositionally biased region" description="Basic and acidic residues" evidence="8">
    <location>
        <begin position="97"/>
        <end position="132"/>
    </location>
</feature>
<evidence type="ECO:0000259" key="9">
    <source>
        <dbReference type="PROSITE" id="PS50076"/>
    </source>
</evidence>
<comment type="function">
    <text evidence="6">May negatively affect PAX8-induced thyroglobulin/TG transcription.</text>
</comment>
<dbReference type="GO" id="GO:0005681">
    <property type="term" value="C:spliceosomal complex"/>
    <property type="evidence" value="ECO:0007669"/>
    <property type="project" value="TreeGrafter"/>
</dbReference>
<keyword evidence="5" id="KW-0539">Nucleus</keyword>
<dbReference type="CDD" id="cd06257">
    <property type="entry name" value="DnaJ"/>
    <property type="match status" value="1"/>
</dbReference>
<dbReference type="OMA" id="GIAVIFH"/>
<accession>A0A2K5Y7G6</accession>
<name>A0A2K5Y7G6_MANLE</name>
<dbReference type="InterPro" id="IPR052094">
    <property type="entry name" value="Pre-mRNA-splicing_ERAD"/>
</dbReference>
<sequence length="171" mass="19529">MAVTKELLQMDLYALLDIEQTATDKEVKKAYRQKALSYHPDKNPDNPRAAELFPQLSRALEVLTDATARATYDKVRKARKHAAERTQKLNDRRKRVRLELEARERQAQAQRSEDAEGSRNSRTLEQEIHEPRSPIALQAGLQSKTVSQKQKNNRKKQSTINGAPGCVNLQQ</sequence>
<dbReference type="FunFam" id="1.10.287.110:FF:000059">
    <property type="entry name" value="dnaJ homolog subfamily C member 17"/>
    <property type="match status" value="1"/>
</dbReference>
<protein>
    <recommendedName>
        <fullName evidence="7">DnaJ homolog subfamily C member 17</fullName>
    </recommendedName>
</protein>
<evidence type="ECO:0000256" key="5">
    <source>
        <dbReference type="ARBA" id="ARBA00023242"/>
    </source>
</evidence>
<dbReference type="Proteomes" id="UP000233140">
    <property type="component" value="Unassembled WGS sequence"/>
</dbReference>
<feature type="region of interest" description="Disordered" evidence="8">
    <location>
        <begin position="77"/>
        <end position="171"/>
    </location>
</feature>
<dbReference type="SMART" id="SM00271">
    <property type="entry name" value="DnaJ"/>
    <property type="match status" value="1"/>
</dbReference>
<keyword evidence="11" id="KW-1185">Reference proteome</keyword>
<dbReference type="AlphaFoldDB" id="A0A2K5Y7G6"/>
<reference evidence="10" key="1">
    <citation type="submission" date="2025-08" db="UniProtKB">
        <authorList>
            <consortium name="Ensembl"/>
        </authorList>
    </citation>
    <scope>IDENTIFICATION</scope>
</reference>
<evidence type="ECO:0000256" key="1">
    <source>
        <dbReference type="ARBA" id="ARBA00004123"/>
    </source>
</evidence>
<dbReference type="PANTHER" id="PTHR44313">
    <property type="entry name" value="DNAJ HOMOLOG SUBFAMILY C MEMBER 17"/>
    <property type="match status" value="1"/>
</dbReference>
<dbReference type="PANTHER" id="PTHR44313:SF1">
    <property type="entry name" value="DNAJ HOMOLOG SUBFAMILY C MEMBER 17"/>
    <property type="match status" value="1"/>
</dbReference>
<feature type="domain" description="J" evidence="9">
    <location>
        <begin position="11"/>
        <end position="76"/>
    </location>
</feature>
<evidence type="ECO:0000256" key="3">
    <source>
        <dbReference type="ARBA" id="ARBA00022490"/>
    </source>
</evidence>
<evidence type="ECO:0000313" key="10">
    <source>
        <dbReference type="Ensembl" id="ENSMLEP00000011484.1"/>
    </source>
</evidence>
<evidence type="ECO:0000256" key="4">
    <source>
        <dbReference type="ARBA" id="ARBA00023186"/>
    </source>
</evidence>
<keyword evidence="4" id="KW-0143">Chaperone</keyword>
<evidence type="ECO:0000313" key="11">
    <source>
        <dbReference type="Proteomes" id="UP000233140"/>
    </source>
</evidence>
<dbReference type="Gene3D" id="1.10.287.110">
    <property type="entry name" value="DnaJ domain"/>
    <property type="match status" value="1"/>
</dbReference>
<dbReference type="GO" id="GO:0000390">
    <property type="term" value="P:spliceosomal complex disassembly"/>
    <property type="evidence" value="ECO:0007669"/>
    <property type="project" value="TreeGrafter"/>
</dbReference>
<dbReference type="GO" id="GO:0005737">
    <property type="term" value="C:cytoplasm"/>
    <property type="evidence" value="ECO:0007669"/>
    <property type="project" value="UniProtKB-SubCell"/>
</dbReference>
<dbReference type="InterPro" id="IPR001623">
    <property type="entry name" value="DnaJ_domain"/>
</dbReference>
<dbReference type="SUPFAM" id="SSF46565">
    <property type="entry name" value="Chaperone J-domain"/>
    <property type="match status" value="1"/>
</dbReference>